<sequence length="177" mass="20616">MSDRVTTSPKIFTATLDDTMLKLKWDDMRVKVDGRQLHHLRFDDDIVLRTSSINQAERMLAEFEETCGSIDLQLTLKSLRNMQVSDASLTLNRTKITECNRYLCPKMNMKECLTLDLRERKRAAWVTHKTIGCNEEDQEHPASIPPSSTCFDLYFRNLDTLQARRNFGERHCTLDRS</sequence>
<evidence type="ECO:0000313" key="1">
    <source>
        <dbReference type="EMBL" id="KAK6727187.1"/>
    </source>
</evidence>
<gene>
    <name evidence="1" type="primary">Necator_chrI.g1226</name>
    <name evidence="1" type="ORF">RB195_005100</name>
</gene>
<reference evidence="1 2" key="1">
    <citation type="submission" date="2023-08" db="EMBL/GenBank/DDBJ databases">
        <title>A Necator americanus chromosomal reference genome.</title>
        <authorList>
            <person name="Ilik V."/>
            <person name="Petrzelkova K.J."/>
            <person name="Pardy F."/>
            <person name="Fuh T."/>
            <person name="Niatou-Singa F.S."/>
            <person name="Gouil Q."/>
            <person name="Baker L."/>
            <person name="Ritchie M.E."/>
            <person name="Jex A.R."/>
            <person name="Gazzola D."/>
            <person name="Li H."/>
            <person name="Toshio Fujiwara R."/>
            <person name="Zhan B."/>
            <person name="Aroian R.V."/>
            <person name="Pafco B."/>
            <person name="Schwarz E.M."/>
        </authorList>
    </citation>
    <scope>NUCLEOTIDE SEQUENCE [LARGE SCALE GENOMIC DNA]</scope>
    <source>
        <strain evidence="1 2">Aroian</strain>
        <tissue evidence="1">Whole animal</tissue>
    </source>
</reference>
<protein>
    <recommendedName>
        <fullName evidence="3">Reverse transcriptase domain-containing protein</fullName>
    </recommendedName>
</protein>
<keyword evidence="2" id="KW-1185">Reference proteome</keyword>
<comment type="caution">
    <text evidence="1">The sequence shown here is derived from an EMBL/GenBank/DDBJ whole genome shotgun (WGS) entry which is preliminary data.</text>
</comment>
<evidence type="ECO:0008006" key="3">
    <source>
        <dbReference type="Google" id="ProtNLM"/>
    </source>
</evidence>
<dbReference type="EMBL" id="JAVFWL010000001">
    <property type="protein sequence ID" value="KAK6727187.1"/>
    <property type="molecule type" value="Genomic_DNA"/>
</dbReference>
<proteinExistence type="predicted"/>
<evidence type="ECO:0000313" key="2">
    <source>
        <dbReference type="Proteomes" id="UP001303046"/>
    </source>
</evidence>
<accession>A0ABR1BL70</accession>
<dbReference type="Proteomes" id="UP001303046">
    <property type="component" value="Unassembled WGS sequence"/>
</dbReference>
<organism evidence="1 2">
    <name type="scientific">Necator americanus</name>
    <name type="common">Human hookworm</name>
    <dbReference type="NCBI Taxonomy" id="51031"/>
    <lineage>
        <taxon>Eukaryota</taxon>
        <taxon>Metazoa</taxon>
        <taxon>Ecdysozoa</taxon>
        <taxon>Nematoda</taxon>
        <taxon>Chromadorea</taxon>
        <taxon>Rhabditida</taxon>
        <taxon>Rhabditina</taxon>
        <taxon>Rhabditomorpha</taxon>
        <taxon>Strongyloidea</taxon>
        <taxon>Ancylostomatidae</taxon>
        <taxon>Bunostominae</taxon>
        <taxon>Necator</taxon>
    </lineage>
</organism>
<name>A0ABR1BL70_NECAM</name>